<comment type="caution">
    <text evidence="1">The sequence shown here is derived from an EMBL/GenBank/DDBJ whole genome shotgun (WGS) entry which is preliminary data.</text>
</comment>
<accession>A0A7K1HDB7</accession>
<proteinExistence type="predicted"/>
<dbReference type="AlphaFoldDB" id="A0A7K1HDB7"/>
<name>A0A7K1HDB7_9BACT</name>
<dbReference type="InterPro" id="IPR010866">
    <property type="entry name" value="A-2_8-polyST"/>
</dbReference>
<evidence type="ECO:0000313" key="1">
    <source>
        <dbReference type="EMBL" id="MTU28601.1"/>
    </source>
</evidence>
<organism evidence="1 2">
    <name type="scientific">Parabacteroides merdae</name>
    <dbReference type="NCBI Taxonomy" id="46503"/>
    <lineage>
        <taxon>Bacteria</taxon>
        <taxon>Pseudomonadati</taxon>
        <taxon>Bacteroidota</taxon>
        <taxon>Bacteroidia</taxon>
        <taxon>Bacteroidales</taxon>
        <taxon>Tannerellaceae</taxon>
        <taxon>Parabacteroides</taxon>
    </lineage>
</organism>
<reference evidence="1 2" key="1">
    <citation type="journal article" date="2019" name="Nat. Med.">
        <title>A library of human gut bacterial isolates paired with longitudinal multiomics data enables mechanistic microbiome research.</title>
        <authorList>
            <person name="Poyet M."/>
            <person name="Groussin M."/>
            <person name="Gibbons S.M."/>
            <person name="Avila-Pacheco J."/>
            <person name="Jiang X."/>
            <person name="Kearney S.M."/>
            <person name="Perrotta A.R."/>
            <person name="Berdy B."/>
            <person name="Zhao S."/>
            <person name="Lieberman T.D."/>
            <person name="Swanson P.K."/>
            <person name="Smith M."/>
            <person name="Roesemann S."/>
            <person name="Alexander J.E."/>
            <person name="Rich S.A."/>
            <person name="Livny J."/>
            <person name="Vlamakis H."/>
            <person name="Clish C."/>
            <person name="Bullock K."/>
            <person name="Deik A."/>
            <person name="Scott J."/>
            <person name="Pierce K.A."/>
            <person name="Xavier R.J."/>
            <person name="Alm E.J."/>
        </authorList>
    </citation>
    <scope>NUCLEOTIDE SEQUENCE [LARGE SCALE GENOMIC DNA]</scope>
    <source>
        <strain evidence="1 2">BIOML-A25</strain>
    </source>
</reference>
<protein>
    <submittedName>
        <fullName evidence="1">Uncharacterized protein</fullName>
    </submittedName>
</protein>
<dbReference type="Pfam" id="PF07388">
    <property type="entry name" value="A-2_8-polyST"/>
    <property type="match status" value="1"/>
</dbReference>
<sequence>MRNLFVCHTQAQLILACGLSLGRFKEAENHLILFQDFLLEKELIEHLDRVFTKTLYLQGIYLKEWNTYKEKLRNYPINDRKMKEMMLNSYDRVFTVCDTIYPEQSCMKLAYRLNKNTEFCCLEDGIMAYYQNVVIRGGLDSNLVLRFIRKLYFKYVKNLGRFYDRDFNEFGGLKYNKTIYCLYPKAVREPYRSQRNILGIWKDEFLLGLKAMYAKVDLPVKGGDIILVVDKINTYVYPEKVKASLSGFIEESKTAGKKVFCKFHPRETETWSIFDGCDTLENTIGIESLYLSLADQANNITIVGIKSTGLMSAKILGYNPISLFNSCGEKNPDLVNFFEVIGIELK</sequence>
<evidence type="ECO:0000313" key="2">
    <source>
        <dbReference type="Proteomes" id="UP000437446"/>
    </source>
</evidence>
<gene>
    <name evidence="1" type="ORF">GMD66_05105</name>
</gene>
<dbReference type="Proteomes" id="UP000437446">
    <property type="component" value="Unassembled WGS sequence"/>
</dbReference>
<dbReference type="EMBL" id="WNCR01000002">
    <property type="protein sequence ID" value="MTU28601.1"/>
    <property type="molecule type" value="Genomic_DNA"/>
</dbReference>
<dbReference type="PROSITE" id="PS51257">
    <property type="entry name" value="PROKAR_LIPOPROTEIN"/>
    <property type="match status" value="1"/>
</dbReference>
<dbReference type="RefSeq" id="WP_122299475.1">
    <property type="nucleotide sequence ID" value="NZ_JAASIN010000017.1"/>
</dbReference>